<protein>
    <recommendedName>
        <fullName evidence="6">TIGR02679 family protein</fullName>
    </recommendedName>
</protein>
<dbReference type="AlphaFoldDB" id="A0A0H5BE60"/>
<dbReference type="EMBL" id="LN907867">
    <property type="protein sequence ID" value="CUU42293.1"/>
    <property type="molecule type" value="Genomic_DNA"/>
</dbReference>
<dbReference type="Pfam" id="PF09664">
    <property type="entry name" value="DUF2399"/>
    <property type="match status" value="1"/>
</dbReference>
<reference evidence="3" key="1">
    <citation type="journal article" date="2015" name="Genome Announc.">
        <title>Complete Genome Sequence of the Bacteriochlorophyll b-Producing Photosynthetic Bacterium Blastochloris viridis.</title>
        <authorList>
            <person name="Tsukatani Y."/>
            <person name="Hirose Y."/>
            <person name="Harada J."/>
            <person name="Misawa N."/>
            <person name="Mori K."/>
            <person name="Inoue K."/>
            <person name="Tamiaki H."/>
        </authorList>
    </citation>
    <scope>NUCLEOTIDE SEQUENCE [LARGE SCALE GENOMIC DNA]</scope>
    <source>
        <strain evidence="3">DSM 133</strain>
    </source>
</reference>
<feature type="domain" description="Conserved hypothetical protein CHP02679 N terminus" evidence="2">
    <location>
        <begin position="41"/>
        <end position="255"/>
    </location>
</feature>
<dbReference type="RefSeq" id="WP_055037376.1">
    <property type="nucleotide sequence ID" value="NZ_AP014854.2"/>
</dbReference>
<name>A0A0H5BE60_BLAVI</name>
<dbReference type="STRING" id="1079.BVIR_1856"/>
<evidence type="ECO:0000313" key="4">
    <source>
        <dbReference type="EMBL" id="CUU42293.1"/>
    </source>
</evidence>
<organism evidence="4 5">
    <name type="scientific">Blastochloris viridis</name>
    <name type="common">Rhodopseudomonas viridis</name>
    <dbReference type="NCBI Taxonomy" id="1079"/>
    <lineage>
        <taxon>Bacteria</taxon>
        <taxon>Pseudomonadati</taxon>
        <taxon>Pseudomonadota</taxon>
        <taxon>Alphaproteobacteria</taxon>
        <taxon>Hyphomicrobiales</taxon>
        <taxon>Blastochloridaceae</taxon>
        <taxon>Blastochloris</taxon>
    </lineage>
</organism>
<proteinExistence type="predicted"/>
<dbReference type="KEGG" id="bvr:BVIR_1856"/>
<evidence type="ECO:0000259" key="2">
    <source>
        <dbReference type="Pfam" id="PF11796"/>
    </source>
</evidence>
<reference evidence="4" key="2">
    <citation type="submission" date="2015-11" db="EMBL/GenBank/DDBJ databases">
        <authorList>
            <person name="Zhang Y."/>
            <person name="Guo Z."/>
        </authorList>
    </citation>
    <scope>NUCLEOTIDE SEQUENCE</scope>
    <source>
        <strain evidence="4">1</strain>
    </source>
</reference>
<sequence length="427" mass="46555">MRSAADARLQRLLGGEHLAALRKRLRRRFERHAFDAAVESFRVDRLTAQEHAALAALLGRPQRYSGSLQIDLRVLDAAFQNAGIAASLRDALEQLDGPITHLANARLARQTLWSDVVAGCDHPGLVELLQTPAGIGLIKRLARQNAATAVELCRRAEAVLQRLPAQGLTRSQLAADVLGDAHALDSGQATAALVLAVLRRLAPQSRDGDDDAQIDAAANGSFERNASVERAREIWARAGILVNELARPVLFLNLPTRGPQNDHRPTGEPSYASLRSLLRARPAWDVANRTVYVCENPNLVAIAADHWGSDCAPLVCTEGMPAAAQRCLLLQLSEAGARLRYHGDFDWPGLHIGNQLMREHRAEPWRFSAADYAAAAAKISRFGQPLQGKPVTAHWDGALTTAMQQYRVAIPEEFLADSLLQDLICKS</sequence>
<evidence type="ECO:0008006" key="6">
    <source>
        <dbReference type="Google" id="ProtNLM"/>
    </source>
</evidence>
<dbReference type="NCBIfam" id="TIGR02679">
    <property type="entry name" value="TIGR02679 family protein"/>
    <property type="match status" value="1"/>
</dbReference>
<dbReference type="InterPro" id="IPR013495">
    <property type="entry name" value="CHP02679"/>
</dbReference>
<keyword evidence="5" id="KW-1185">Reference proteome</keyword>
<dbReference type="PATRIC" id="fig|1079.6.peg.1920"/>
<dbReference type="Pfam" id="PF11796">
    <property type="entry name" value="DUF3323"/>
    <property type="match status" value="1"/>
</dbReference>
<dbReference type="Proteomes" id="UP000065734">
    <property type="component" value="Chromosome I"/>
</dbReference>
<dbReference type="OrthoDB" id="8188786at2"/>
<accession>A0A0H5BE60</accession>
<evidence type="ECO:0000259" key="1">
    <source>
        <dbReference type="Pfam" id="PF09664"/>
    </source>
</evidence>
<evidence type="ECO:0000313" key="3">
    <source>
        <dbReference type="EMBL" id="BAS00481.1"/>
    </source>
</evidence>
<dbReference type="InterPro" id="IPR024465">
    <property type="entry name" value="DUF2399"/>
</dbReference>
<reference evidence="5" key="3">
    <citation type="journal article" date="2016" name="Genome Announc.">
        <title>Revised genome sequence of the purple photosynthetic bacterium Blastochloris viridis.</title>
        <authorList>
            <person name="Liu L.N."/>
            <person name="Faulkner M."/>
            <person name="Liu X."/>
            <person name="Huang F."/>
            <person name="Darby A.C."/>
            <person name="Hall N."/>
        </authorList>
    </citation>
    <scope>NUCLEOTIDE SEQUENCE [LARGE SCALE GENOMIC DNA]</scope>
    <source>
        <strain evidence="5">ATCC 19567 / DSM 133 / F</strain>
    </source>
</reference>
<dbReference type="InterPro" id="IPR024466">
    <property type="entry name" value="CHP02679_N"/>
</dbReference>
<feature type="domain" description="DUF2399" evidence="1">
    <location>
        <begin position="273"/>
        <end position="423"/>
    </location>
</feature>
<dbReference type="EMBL" id="AP014854">
    <property type="protein sequence ID" value="BAS00481.1"/>
    <property type="molecule type" value="Genomic_DNA"/>
</dbReference>
<gene>
    <name evidence="3" type="ORF">BV133_2887</name>
    <name evidence="4" type="ORF">BVIRIDIS_13010</name>
</gene>
<evidence type="ECO:0000313" key="5">
    <source>
        <dbReference type="Proteomes" id="UP000065734"/>
    </source>
</evidence>